<dbReference type="EMBL" id="CM011676">
    <property type="protein sequence ID" value="TMS20966.1"/>
    <property type="molecule type" value="Genomic_DNA"/>
</dbReference>
<accession>A0ACD3RN66</accession>
<feature type="non-terminal residue" evidence="1">
    <location>
        <position position="162"/>
    </location>
</feature>
<comment type="caution">
    <text evidence="1">The sequence shown here is derived from an EMBL/GenBank/DDBJ whole genome shotgun (WGS) entry which is preliminary data.</text>
</comment>
<reference evidence="1" key="1">
    <citation type="submission" date="2018-11" db="EMBL/GenBank/DDBJ databases">
        <title>The sequence and de novo assembly of Larimichthys crocea genome using PacBio and Hi-C technologies.</title>
        <authorList>
            <person name="Xu P."/>
            <person name="Chen B."/>
            <person name="Zhou Z."/>
            <person name="Ke Q."/>
            <person name="Wu Y."/>
            <person name="Bai H."/>
            <person name="Pu F."/>
        </authorList>
    </citation>
    <scope>NUCLEOTIDE SEQUENCE</scope>
    <source>
        <tissue evidence="1">Muscle</tissue>
    </source>
</reference>
<sequence>HGHVNRRRARCFGEMEDGPTCTSAGGSSKGTVAGGTQSFGSEQKTKKELSPLSDSDSDGTIILDLSHASVPVLTRTEDSVIREMLECVEDSLSSSDVTEDGYFPDGETEIDSSAEEERKVQQTHVQPRKMAPSCSLAAHTTKASSSSKKRRRSVESESDVPQ</sequence>
<dbReference type="Proteomes" id="UP000793456">
    <property type="component" value="Chromosome III"/>
</dbReference>
<organism evidence="1 2">
    <name type="scientific">Larimichthys crocea</name>
    <name type="common">Large yellow croaker</name>
    <name type="synonym">Pseudosciaena crocea</name>
    <dbReference type="NCBI Taxonomy" id="215358"/>
    <lineage>
        <taxon>Eukaryota</taxon>
        <taxon>Metazoa</taxon>
        <taxon>Chordata</taxon>
        <taxon>Craniata</taxon>
        <taxon>Vertebrata</taxon>
        <taxon>Euteleostomi</taxon>
        <taxon>Actinopterygii</taxon>
        <taxon>Neopterygii</taxon>
        <taxon>Teleostei</taxon>
        <taxon>Neoteleostei</taxon>
        <taxon>Acanthomorphata</taxon>
        <taxon>Eupercaria</taxon>
        <taxon>Sciaenidae</taxon>
        <taxon>Larimichthys</taxon>
    </lineage>
</organism>
<evidence type="ECO:0000313" key="2">
    <source>
        <dbReference type="Proteomes" id="UP000793456"/>
    </source>
</evidence>
<feature type="non-terminal residue" evidence="1">
    <location>
        <position position="1"/>
    </location>
</feature>
<protein>
    <submittedName>
        <fullName evidence="1">Uncharacterized protein</fullName>
    </submittedName>
</protein>
<evidence type="ECO:0000313" key="1">
    <source>
        <dbReference type="EMBL" id="TMS20966.1"/>
    </source>
</evidence>
<keyword evidence="2" id="KW-1185">Reference proteome</keyword>
<proteinExistence type="predicted"/>
<gene>
    <name evidence="1" type="ORF">E3U43_014939</name>
</gene>
<name>A0ACD3RN66_LARCR</name>